<dbReference type="AlphaFoldDB" id="A0A8X7RJM0"/>
<reference evidence="1 2" key="1">
    <citation type="submission" date="2020-02" db="EMBL/GenBank/DDBJ databases">
        <authorList>
            <person name="Ma Q."/>
            <person name="Huang Y."/>
            <person name="Song X."/>
            <person name="Pei D."/>
        </authorList>
    </citation>
    <scope>NUCLEOTIDE SEQUENCE [LARGE SCALE GENOMIC DNA]</scope>
    <source>
        <strain evidence="1">Sxm20200214</strain>
        <tissue evidence="1">Leaf</tissue>
    </source>
</reference>
<comment type="caution">
    <text evidence="1">The sequence shown here is derived from an EMBL/GenBank/DDBJ whole genome shotgun (WGS) entry which is preliminary data.</text>
</comment>
<organism evidence="1 2">
    <name type="scientific">Brassica carinata</name>
    <name type="common">Ethiopian mustard</name>
    <name type="synonym">Abyssinian cabbage</name>
    <dbReference type="NCBI Taxonomy" id="52824"/>
    <lineage>
        <taxon>Eukaryota</taxon>
        <taxon>Viridiplantae</taxon>
        <taxon>Streptophyta</taxon>
        <taxon>Embryophyta</taxon>
        <taxon>Tracheophyta</taxon>
        <taxon>Spermatophyta</taxon>
        <taxon>Magnoliopsida</taxon>
        <taxon>eudicotyledons</taxon>
        <taxon>Gunneridae</taxon>
        <taxon>Pentapetalae</taxon>
        <taxon>rosids</taxon>
        <taxon>malvids</taxon>
        <taxon>Brassicales</taxon>
        <taxon>Brassicaceae</taxon>
        <taxon>Brassiceae</taxon>
        <taxon>Brassica</taxon>
    </lineage>
</organism>
<accession>A0A8X7RJM0</accession>
<evidence type="ECO:0000313" key="1">
    <source>
        <dbReference type="EMBL" id="KAG2289168.1"/>
    </source>
</evidence>
<dbReference type="Proteomes" id="UP000886595">
    <property type="component" value="Unassembled WGS sequence"/>
</dbReference>
<evidence type="ECO:0000313" key="2">
    <source>
        <dbReference type="Proteomes" id="UP000886595"/>
    </source>
</evidence>
<protein>
    <submittedName>
        <fullName evidence="1">Uncharacterized protein</fullName>
    </submittedName>
</protein>
<sequence length="104" mass="12162">MEECQTVWEMKKDDLLMKERLTKLAILDTLLAKNQPLTEAEEVVKNKLLALKWDDIATASHLFQRIIVGIHQTVDTALKELIRRDQEELIRRDQEQPQYPPQPG</sequence>
<name>A0A8X7RJM0_BRACI</name>
<proteinExistence type="predicted"/>
<keyword evidence="2" id="KW-1185">Reference proteome</keyword>
<dbReference type="EMBL" id="JAAMPC010000010">
    <property type="protein sequence ID" value="KAG2289168.1"/>
    <property type="molecule type" value="Genomic_DNA"/>
</dbReference>
<gene>
    <name evidence="1" type="ORF">Bca52824_048772</name>
</gene>